<dbReference type="EMBL" id="JBHTMX010000044">
    <property type="protein sequence ID" value="MFD1331835.1"/>
    <property type="molecule type" value="Genomic_DNA"/>
</dbReference>
<dbReference type="Pfam" id="PF10649">
    <property type="entry name" value="DUF2478"/>
    <property type="match status" value="1"/>
</dbReference>
<evidence type="ECO:0000313" key="1">
    <source>
        <dbReference type="EMBL" id="MFD1331835.1"/>
    </source>
</evidence>
<evidence type="ECO:0000313" key="2">
    <source>
        <dbReference type="Proteomes" id="UP001597171"/>
    </source>
</evidence>
<dbReference type="Proteomes" id="UP001597171">
    <property type="component" value="Unassembled WGS sequence"/>
</dbReference>
<comment type="caution">
    <text evidence="1">The sequence shown here is derived from an EMBL/GenBank/DDBJ whole genome shotgun (WGS) entry which is preliminary data.</text>
</comment>
<dbReference type="RefSeq" id="WP_378775066.1">
    <property type="nucleotide sequence ID" value="NZ_JBHTMX010000044.1"/>
</dbReference>
<accession>A0ABW3Z6E9</accession>
<keyword evidence="2" id="KW-1185">Reference proteome</keyword>
<reference evidence="2" key="1">
    <citation type="journal article" date="2019" name="Int. J. Syst. Evol. Microbiol.">
        <title>The Global Catalogue of Microorganisms (GCM) 10K type strain sequencing project: providing services to taxonomists for standard genome sequencing and annotation.</title>
        <authorList>
            <consortium name="The Broad Institute Genomics Platform"/>
            <consortium name="The Broad Institute Genome Sequencing Center for Infectious Disease"/>
            <person name="Wu L."/>
            <person name="Ma J."/>
        </authorList>
    </citation>
    <scope>NUCLEOTIDE SEQUENCE [LARGE SCALE GENOMIC DNA]</scope>
    <source>
        <strain evidence="2">CCUG 61696</strain>
    </source>
</reference>
<sequence length="185" mass="18992">MAALGGRVVERRVIALQNGASDVVGRSLARFAALRRSEGWRVAGCVEETGGVAGAGCSGRAVRDLTTGRRHVIGQDLGPGSLACHLDPAGVAAACVDALAAIEGECDLVVLSKFGKLEAERSGLVDAFAAAILRDLPIVTSVAPAFSGAWGAYAGDLAVYAEPTDAALERWWRAVRPDAPLRAAG</sequence>
<gene>
    <name evidence="1" type="ORF">ACFQ4O_07450</name>
</gene>
<organism evidence="1 2">
    <name type="scientific">Methylopila musalis</name>
    <dbReference type="NCBI Taxonomy" id="1134781"/>
    <lineage>
        <taxon>Bacteria</taxon>
        <taxon>Pseudomonadati</taxon>
        <taxon>Pseudomonadota</taxon>
        <taxon>Alphaproteobacteria</taxon>
        <taxon>Hyphomicrobiales</taxon>
        <taxon>Methylopilaceae</taxon>
        <taxon>Methylopila</taxon>
    </lineage>
</organism>
<dbReference type="InterPro" id="IPR018912">
    <property type="entry name" value="DUF2478"/>
</dbReference>
<name>A0ABW3Z6E9_9HYPH</name>
<proteinExistence type="predicted"/>
<protein>
    <submittedName>
        <fullName evidence="1">DUF2478 domain-containing protein</fullName>
    </submittedName>
</protein>